<comment type="caution">
    <text evidence="9">The sequence shown here is derived from an EMBL/GenBank/DDBJ whole genome shotgun (WGS) entry which is preliminary data.</text>
</comment>
<keyword evidence="3" id="KW-0676">Redox-active center</keyword>
<comment type="similarity">
    <text evidence="4">Belongs to the peroxiredoxin-like PRXL2 family. PRXL2A subfamily.</text>
</comment>
<gene>
    <name evidence="9" type="ORF">SEMRO_445_G144570.1</name>
</gene>
<comment type="subcellular location">
    <subcellularLocation>
        <location evidence="1">Cytoplasm</location>
    </subcellularLocation>
</comment>
<dbReference type="PANTHER" id="PTHR28630:SF31">
    <property type="entry name" value="PEROXIREDOXIN-LIKE 2A"/>
    <property type="match status" value="1"/>
</dbReference>
<dbReference type="AlphaFoldDB" id="A0A9N8HD68"/>
<evidence type="ECO:0000313" key="9">
    <source>
        <dbReference type="EMBL" id="CAB9510638.1"/>
    </source>
</evidence>
<evidence type="ECO:0000256" key="6">
    <source>
        <dbReference type="ARBA" id="ARBA00032058"/>
    </source>
</evidence>
<dbReference type="PROSITE" id="PS51352">
    <property type="entry name" value="THIOREDOXIN_2"/>
    <property type="match status" value="1"/>
</dbReference>
<evidence type="ECO:0000256" key="5">
    <source>
        <dbReference type="ARBA" id="ARBA00023849"/>
    </source>
</evidence>
<keyword evidence="10" id="KW-1185">Reference proteome</keyword>
<keyword evidence="2" id="KW-0963">Cytoplasm</keyword>
<dbReference type="InterPro" id="IPR036249">
    <property type="entry name" value="Thioredoxin-like_sf"/>
</dbReference>
<protein>
    <recommendedName>
        <fullName evidence="5">Peroxiredoxin-like 2A</fullName>
    </recommendedName>
    <alternativeName>
        <fullName evidence="7">Peroxiredoxin-like 2 activated in M-CSF stimulated monocytes</fullName>
    </alternativeName>
    <alternativeName>
        <fullName evidence="6">Redox-regulatory protein FAM213A</fullName>
    </alternativeName>
</protein>
<organism evidence="9 10">
    <name type="scientific">Seminavis robusta</name>
    <dbReference type="NCBI Taxonomy" id="568900"/>
    <lineage>
        <taxon>Eukaryota</taxon>
        <taxon>Sar</taxon>
        <taxon>Stramenopiles</taxon>
        <taxon>Ochrophyta</taxon>
        <taxon>Bacillariophyta</taxon>
        <taxon>Bacillariophyceae</taxon>
        <taxon>Bacillariophycidae</taxon>
        <taxon>Naviculales</taxon>
        <taxon>Naviculaceae</taxon>
        <taxon>Seminavis</taxon>
    </lineage>
</organism>
<evidence type="ECO:0000256" key="1">
    <source>
        <dbReference type="ARBA" id="ARBA00004496"/>
    </source>
</evidence>
<dbReference type="Gene3D" id="3.40.30.10">
    <property type="entry name" value="Glutaredoxin"/>
    <property type="match status" value="1"/>
</dbReference>
<evidence type="ECO:0000259" key="8">
    <source>
        <dbReference type="PROSITE" id="PS51352"/>
    </source>
</evidence>
<dbReference type="GO" id="GO:0005737">
    <property type="term" value="C:cytoplasm"/>
    <property type="evidence" value="ECO:0007669"/>
    <property type="project" value="UniProtKB-SubCell"/>
</dbReference>
<evidence type="ECO:0000256" key="7">
    <source>
        <dbReference type="ARBA" id="ARBA00032129"/>
    </source>
</evidence>
<evidence type="ECO:0000256" key="3">
    <source>
        <dbReference type="ARBA" id="ARBA00023284"/>
    </source>
</evidence>
<evidence type="ECO:0000256" key="2">
    <source>
        <dbReference type="ARBA" id="ARBA00022490"/>
    </source>
</evidence>
<name>A0A9N8HD68_9STRA</name>
<sequence>MSTPPQTHFDQNQLPAELKNVTMRKSVTSSITSTSTYESTQDESSLVNTTELYKIPLFRINPSFGIVNVANKDIKLQPMTIKERRDVGANVNIVFAVRTPGCGGCREHAVQLAELAKTDKKISVVAAVKETGVDDEALMEFYEDYFHHPIYKDAEWKIFRAMGGKKVSPFTILKRGASLFRRTKTKGIESKVTSGVDFWTKGGVLIFNRKGELKYTQYERFGKEFDMEAIRDAIQDIRAEQKHTGHSQHM</sequence>
<evidence type="ECO:0000256" key="4">
    <source>
        <dbReference type="ARBA" id="ARBA00023787"/>
    </source>
</evidence>
<evidence type="ECO:0000313" key="10">
    <source>
        <dbReference type="Proteomes" id="UP001153069"/>
    </source>
</evidence>
<dbReference type="SUPFAM" id="SSF52833">
    <property type="entry name" value="Thioredoxin-like"/>
    <property type="match status" value="1"/>
</dbReference>
<dbReference type="PANTHER" id="PTHR28630">
    <property type="match status" value="1"/>
</dbReference>
<reference evidence="9" key="1">
    <citation type="submission" date="2020-06" db="EMBL/GenBank/DDBJ databases">
        <authorList>
            <consortium name="Plant Systems Biology data submission"/>
        </authorList>
    </citation>
    <scope>NUCLEOTIDE SEQUENCE</scope>
    <source>
        <strain evidence="9">D6</strain>
    </source>
</reference>
<dbReference type="Pfam" id="PF13911">
    <property type="entry name" value="AhpC-TSA_2"/>
    <property type="match status" value="1"/>
</dbReference>
<dbReference type="EMBL" id="CAICTM010000444">
    <property type="protein sequence ID" value="CAB9510638.1"/>
    <property type="molecule type" value="Genomic_DNA"/>
</dbReference>
<dbReference type="Proteomes" id="UP001153069">
    <property type="component" value="Unassembled WGS sequence"/>
</dbReference>
<accession>A0A9N8HD68</accession>
<dbReference type="InterPro" id="IPR013766">
    <property type="entry name" value="Thioredoxin_domain"/>
</dbReference>
<dbReference type="OrthoDB" id="40962at2759"/>
<proteinExistence type="inferred from homology"/>
<feature type="domain" description="Thioredoxin" evidence="8">
    <location>
        <begin position="55"/>
        <end position="239"/>
    </location>
</feature>
<dbReference type="InterPro" id="IPR032801">
    <property type="entry name" value="PXL2A/B/C"/>
</dbReference>